<dbReference type="InterPro" id="IPR016024">
    <property type="entry name" value="ARM-type_fold"/>
</dbReference>
<accession>A0A6I1TW23</accession>
<dbReference type="InterPro" id="IPR011989">
    <property type="entry name" value="ARM-like"/>
</dbReference>
<evidence type="ECO:0000256" key="2">
    <source>
        <dbReference type="ARBA" id="ARBA00022737"/>
    </source>
</evidence>
<dbReference type="Pfam" id="PF11185">
    <property type="entry name" value="DUF2971"/>
    <property type="match status" value="1"/>
</dbReference>
<dbReference type="PANTHER" id="PTHR47249">
    <property type="entry name" value="VACUOLAR PROTEIN 8"/>
    <property type="match status" value="1"/>
</dbReference>
<keyword evidence="2" id="KW-0677">Repeat</keyword>
<name>A0A6I1TW23_STRMT</name>
<proteinExistence type="inferred from homology"/>
<dbReference type="EMBL" id="WIJP01000002">
    <property type="protein sequence ID" value="MQQ29183.1"/>
    <property type="molecule type" value="Genomic_DNA"/>
</dbReference>
<protein>
    <submittedName>
        <fullName evidence="3">DUF2971 domain-containing protein</fullName>
    </submittedName>
</protein>
<evidence type="ECO:0000256" key="1">
    <source>
        <dbReference type="ARBA" id="ARBA00005462"/>
    </source>
</evidence>
<comment type="caution">
    <text evidence="3">The sequence shown here is derived from an EMBL/GenBank/DDBJ whole genome shotgun (WGS) entry which is preliminary data.</text>
</comment>
<evidence type="ECO:0000313" key="3">
    <source>
        <dbReference type="EMBL" id="MQQ29183.1"/>
    </source>
</evidence>
<dbReference type="RefSeq" id="WP_153223198.1">
    <property type="nucleotide sequence ID" value="NZ_WIJP01000002.1"/>
</dbReference>
<dbReference type="SUPFAM" id="SSF48371">
    <property type="entry name" value="ARM repeat"/>
    <property type="match status" value="2"/>
</dbReference>
<gene>
    <name evidence="3" type="ORF">GEZ84_02060</name>
</gene>
<dbReference type="InterPro" id="IPR021352">
    <property type="entry name" value="DUF2971"/>
</dbReference>
<dbReference type="AlphaFoldDB" id="A0A6I1TW23"/>
<dbReference type="InterPro" id="IPR045156">
    <property type="entry name" value="Vac8"/>
</dbReference>
<dbReference type="GO" id="GO:0043495">
    <property type="term" value="F:protein-membrane adaptor activity"/>
    <property type="evidence" value="ECO:0007669"/>
    <property type="project" value="InterPro"/>
</dbReference>
<organism evidence="3 4">
    <name type="scientific">Streptococcus mitis</name>
    <dbReference type="NCBI Taxonomy" id="28037"/>
    <lineage>
        <taxon>Bacteria</taxon>
        <taxon>Bacillati</taxon>
        <taxon>Bacillota</taxon>
        <taxon>Bacilli</taxon>
        <taxon>Lactobacillales</taxon>
        <taxon>Streptococcaceae</taxon>
        <taxon>Streptococcus</taxon>
        <taxon>Streptococcus mitis group</taxon>
    </lineage>
</organism>
<reference evidence="3 4" key="1">
    <citation type="submission" date="2019-10" db="EMBL/GenBank/DDBJ databases">
        <title>Streptococcus mitis of the oral and urogenital tracts.</title>
        <authorList>
            <person name="Price T."/>
            <person name="Mores C.R."/>
            <person name="Putonti C."/>
            <person name="Wolfe A.J."/>
        </authorList>
    </citation>
    <scope>NUCLEOTIDE SEQUENCE [LARGE SCALE GENOMIC DNA]</scope>
    <source>
        <strain evidence="3 4">SM10</strain>
    </source>
</reference>
<dbReference type="PANTHER" id="PTHR47249:SF1">
    <property type="entry name" value="VACUOLAR PROTEIN 8"/>
    <property type="match status" value="1"/>
</dbReference>
<sequence>MDEQKYILEESLAELDKLFDLSATGIDKTACEDLAEKARIIYEQYPKSENIALLYARILVNLSVEQVNVEERGNTANSVKQIFEQFNQSGDIALQYAIALVNLSAKQEIVEELLNTANSIKQIFEFFQHSENIALLYAMALVNLSAKQEIVEELLNTANSIKQIFELFQHSETITLQYAITLVSLSAKQVNVEELLNTANSVKQIFELFQHSEAITLQYAITLVSLSAKQVNVEELLNTANSVKQIFELFQHSEDIALQYTIALVNLSTKQVNVEELLNTANSVKQIFELFQHSEDIALQYTMALVNLSTKQVNVEELLNTANSIKQIFEQFKQSEGIALRYANVLFNLSVEQVNIKELDHTTNSVKQIFEQFKQSEDIALQYAKTLVNLSAEQTKSKEIAKTTQQIQNIYKKFNESKDIALYYGMVLVNLSTKQINVEERRNTTNSIKQIFELFQHSEDIALRYAMVLFNLAKLQNERDEVGNTVKQILAILTNLSSVKIFEIVVKIFENNPDTPLDTNDIPFTSLTKILDKLCFYSNDSFDRKLLIRALNLDLVINTKYDILKDWIKHYKDDENKLNQLIDIYRAVQEIKYQLGLKVKDKNLNLKFGHYTKGETLQILLDQDTENTDNTKFSVSGKTRLYNANYMNDPEEGLVIEEMLKPSKDEEITSYFEKRNILDPSPWFLMSFTSKIDDLTMWSQYGDDAQGVCLVLREDDFSRFTSFNDLSWRKEAIPLETMNQMDSTISYLDSDLKISANETKKKEQTFSARIEEIQHQPEKKDTVAKGNIDYLYRIAYVKNTGENFELEKTELFDGNEITKLKESVNNLKQKLYERVNDNDDFYKEAISSCIEEIRYLFKSVDYKYENELRILRYANLDPSNDKIKIDKTSGIGRLYVERENSIQIDEVIFGPKFPNPEYVTPLLKLLDKEINYKKSTIKFR</sequence>
<dbReference type="Gene3D" id="1.25.10.10">
    <property type="entry name" value="Leucine-rich Repeat Variant"/>
    <property type="match status" value="1"/>
</dbReference>
<dbReference type="Proteomes" id="UP000438885">
    <property type="component" value="Unassembled WGS sequence"/>
</dbReference>
<evidence type="ECO:0000313" key="4">
    <source>
        <dbReference type="Proteomes" id="UP000438885"/>
    </source>
</evidence>
<comment type="similarity">
    <text evidence="1">Belongs to the beta-catenin family.</text>
</comment>